<dbReference type="EMBL" id="CM047591">
    <property type="protein sequence ID" value="KAI9918468.1"/>
    <property type="molecule type" value="Genomic_DNA"/>
</dbReference>
<dbReference type="Proteomes" id="UP001163321">
    <property type="component" value="Chromosome 12"/>
</dbReference>
<protein>
    <submittedName>
        <fullName evidence="1">Uncharacterized protein</fullName>
    </submittedName>
</protein>
<evidence type="ECO:0000313" key="1">
    <source>
        <dbReference type="EMBL" id="KAI9918468.1"/>
    </source>
</evidence>
<keyword evidence="2" id="KW-1185">Reference proteome</keyword>
<gene>
    <name evidence="1" type="ORF">PsorP6_011782</name>
</gene>
<accession>A0ACC0WKL6</accession>
<organism evidence="1 2">
    <name type="scientific">Peronosclerospora sorghi</name>
    <dbReference type="NCBI Taxonomy" id="230839"/>
    <lineage>
        <taxon>Eukaryota</taxon>
        <taxon>Sar</taxon>
        <taxon>Stramenopiles</taxon>
        <taxon>Oomycota</taxon>
        <taxon>Peronosporomycetes</taxon>
        <taxon>Peronosporales</taxon>
        <taxon>Peronosporaceae</taxon>
        <taxon>Peronosclerospora</taxon>
    </lineage>
</organism>
<proteinExistence type="predicted"/>
<sequence length="189" mass="21681">MGFNMLDAGTNQEDGTWQDYAHATLQKEQKESDVVQKKNQANSEGVMKSVKEKKHSHDKKKGGKKNAKKLHLFLTKIDALRKEKENLVKLHCNEVETLEKAHVRAIEGLHELQEQVELLTREKTQTIDERGFLETQLKKTRALLAAKSAELKEATEILELCKEDRTASRAKVDAQVSERNEFTREIMDQ</sequence>
<comment type="caution">
    <text evidence="1">The sequence shown here is derived from an EMBL/GenBank/DDBJ whole genome shotgun (WGS) entry which is preliminary data.</text>
</comment>
<name>A0ACC0WKL6_9STRA</name>
<evidence type="ECO:0000313" key="2">
    <source>
        <dbReference type="Proteomes" id="UP001163321"/>
    </source>
</evidence>
<reference evidence="1 2" key="1">
    <citation type="journal article" date="2022" name="bioRxiv">
        <title>The genome of the oomycete Peronosclerospora sorghi, a cosmopolitan pathogen of maize and sorghum, is inflated with dispersed pseudogenes.</title>
        <authorList>
            <person name="Fletcher K."/>
            <person name="Martin F."/>
            <person name="Isakeit T."/>
            <person name="Cavanaugh K."/>
            <person name="Magill C."/>
            <person name="Michelmore R."/>
        </authorList>
    </citation>
    <scope>NUCLEOTIDE SEQUENCE [LARGE SCALE GENOMIC DNA]</scope>
    <source>
        <strain evidence="1">P6</strain>
    </source>
</reference>